<sequence length="453" mass="48436">MLQETVTGQAIERKADHYFTKYKPFVEALERNSLLSKVRAINTTDVYALGKQLENFQVYKRLCEEDGTLSQLGKIPDVALDVLTVAYGTSPLSAIASIQPIDEEQGTIYFKNIVSGDSQLNSGDLLSGVSATSNVMGEALGQTQAGESDYSFSLKNAPVQVGSVRVEIAELNLVAQDNGLGQLIGFDIQGTIDYVNGTVTLSTKHAPEAEHTITAAYSGDYDAADDIPKVGMKFASKTVQARLWALKDTIGLQQSYALRRRFGMVAEDEIAQDLVAAINSEQMNTATRMLLAKAQGEVTFKKNAPSGISYNDHKQGFKDAIAQAEATILNNAGRGTISAMVAGRNVCALAATLPGFTKLSDGAAVGPHIFGILDGILIVRVPNQQVMDADTAVCVYKGKSNFESALVSAPYMPLVVTSALPHGVNPLVNQRAAAVWSAIDVLVPSFITKIRLV</sequence>
<dbReference type="RefSeq" id="WP_147388892.1">
    <property type="nucleotide sequence ID" value="NZ_AQHF01000028.1"/>
</dbReference>
<evidence type="ECO:0000256" key="1">
    <source>
        <dbReference type="ARBA" id="ARBA00004328"/>
    </source>
</evidence>
<dbReference type="Proteomes" id="UP000660708">
    <property type="component" value="Unassembled WGS sequence"/>
</dbReference>
<gene>
    <name evidence="2" type="ORF">PPEP_a4288</name>
</gene>
<reference evidence="2 3" key="1">
    <citation type="submission" date="2015-06" db="EMBL/GenBank/DDBJ databases">
        <title>Genome sequence of Pseudoalteromonas peptidolytica.</title>
        <authorList>
            <person name="Xie B.-B."/>
            <person name="Rong J.-C."/>
            <person name="Qin Q.-L."/>
            <person name="Zhang Y.-Z."/>
        </authorList>
    </citation>
    <scope>NUCLEOTIDE SEQUENCE [LARGE SCALE GENOMIC DNA]</scope>
    <source>
        <strain evidence="2 3">F12-50-A1</strain>
    </source>
</reference>
<comment type="caution">
    <text evidence="2">The sequence shown here is derived from an EMBL/GenBank/DDBJ whole genome shotgun (WGS) entry which is preliminary data.</text>
</comment>
<evidence type="ECO:0000313" key="3">
    <source>
        <dbReference type="Proteomes" id="UP000660708"/>
    </source>
</evidence>
<name>A0A8I0MZN2_9GAMM</name>
<accession>A0A8I0MZN2</accession>
<keyword evidence="3" id="KW-1185">Reference proteome</keyword>
<dbReference type="EMBL" id="AQHF01000028">
    <property type="protein sequence ID" value="MBE0347909.1"/>
    <property type="molecule type" value="Genomic_DNA"/>
</dbReference>
<organism evidence="2 3">
    <name type="scientific">Pseudoalteromonas peptidolytica F12-50-A1</name>
    <dbReference type="NCBI Taxonomy" id="1315280"/>
    <lineage>
        <taxon>Bacteria</taxon>
        <taxon>Pseudomonadati</taxon>
        <taxon>Pseudomonadota</taxon>
        <taxon>Gammaproteobacteria</taxon>
        <taxon>Alteromonadales</taxon>
        <taxon>Pseudoalteromonadaceae</taxon>
        <taxon>Pseudoalteromonas</taxon>
    </lineage>
</organism>
<dbReference type="AlphaFoldDB" id="A0A8I0MZN2"/>
<evidence type="ECO:0000313" key="2">
    <source>
        <dbReference type="EMBL" id="MBE0347909.1"/>
    </source>
</evidence>
<dbReference type="Pfam" id="PF07068">
    <property type="entry name" value="Gp23"/>
    <property type="match status" value="1"/>
</dbReference>
<dbReference type="InterPro" id="IPR010762">
    <property type="entry name" value="Gp23/Gp24_T4-like"/>
</dbReference>
<comment type="subcellular location">
    <subcellularLocation>
        <location evidence="1">Virion</location>
    </subcellularLocation>
</comment>
<protein>
    <submittedName>
        <fullName evidence="2">Uncharacterized protein</fullName>
    </submittedName>
</protein>
<proteinExistence type="predicted"/>